<dbReference type="EMBL" id="MQWB01000001">
    <property type="protein sequence ID" value="OZC03289.1"/>
    <property type="molecule type" value="Genomic_DNA"/>
</dbReference>
<dbReference type="Pfam" id="PF13548">
    <property type="entry name" value="DUF4126"/>
    <property type="match status" value="1"/>
</dbReference>
<sequence>MDTPTALSAAALGWVAGMRSMTAPALTAAALGSRQRQTPARQLSSPLAQRLFAFAAAGEMVGDKLPMTPSRTDAMPLAGRIGSGALVGAAVAAARGHSRIGGALVGSAAALASSFVMERARARVGEATGTPDPVVAVAEDVLTVVVGSAAAGAVRR</sequence>
<evidence type="ECO:0000313" key="3">
    <source>
        <dbReference type="Proteomes" id="UP000216446"/>
    </source>
</evidence>
<accession>A0A259TZV2</accession>
<comment type="caution">
    <text evidence="2">The sequence shown here is derived from an EMBL/GenBank/DDBJ whole genome shotgun (WGS) entry which is preliminary data.</text>
</comment>
<proteinExistence type="predicted"/>
<protein>
    <recommendedName>
        <fullName evidence="1">DUF4126 domain-containing protein</fullName>
    </recommendedName>
</protein>
<gene>
    <name evidence="2" type="ORF">BSZ36_10040</name>
</gene>
<name>A0A259TZV2_9BACT</name>
<dbReference type="AlphaFoldDB" id="A0A259TZV2"/>
<dbReference type="Proteomes" id="UP000216446">
    <property type="component" value="Unassembled WGS sequence"/>
</dbReference>
<keyword evidence="3" id="KW-1185">Reference proteome</keyword>
<dbReference type="InParanoid" id="A0A259TZV2"/>
<dbReference type="InterPro" id="IPR025196">
    <property type="entry name" value="DUF4126"/>
</dbReference>
<evidence type="ECO:0000313" key="2">
    <source>
        <dbReference type="EMBL" id="OZC03289.1"/>
    </source>
</evidence>
<feature type="domain" description="DUF4126" evidence="1">
    <location>
        <begin position="7"/>
        <end position="150"/>
    </location>
</feature>
<reference evidence="2 3" key="1">
    <citation type="submission" date="2016-11" db="EMBL/GenBank/DDBJ databases">
        <title>Study of marine rhodopsin-containing bacteria.</title>
        <authorList>
            <person name="Yoshizawa S."/>
            <person name="Kumagai Y."/>
            <person name="Kogure K."/>
        </authorList>
    </citation>
    <scope>NUCLEOTIDE SEQUENCE [LARGE SCALE GENOMIC DNA]</scope>
    <source>
        <strain evidence="2 3">SG-29</strain>
    </source>
</reference>
<evidence type="ECO:0000259" key="1">
    <source>
        <dbReference type="Pfam" id="PF13548"/>
    </source>
</evidence>
<dbReference type="RefSeq" id="WP_094548482.1">
    <property type="nucleotide sequence ID" value="NZ_MQWB01000001.1"/>
</dbReference>
<organism evidence="2 3">
    <name type="scientific">Rubricoccus marinus</name>
    <dbReference type="NCBI Taxonomy" id="716817"/>
    <lineage>
        <taxon>Bacteria</taxon>
        <taxon>Pseudomonadati</taxon>
        <taxon>Rhodothermota</taxon>
        <taxon>Rhodothermia</taxon>
        <taxon>Rhodothermales</taxon>
        <taxon>Rubricoccaceae</taxon>
        <taxon>Rubricoccus</taxon>
    </lineage>
</organism>
<dbReference type="OrthoDB" id="9812409at2"/>